<evidence type="ECO:0000256" key="1">
    <source>
        <dbReference type="SAM" id="Phobius"/>
    </source>
</evidence>
<evidence type="ECO:0008006" key="4">
    <source>
        <dbReference type="Google" id="ProtNLM"/>
    </source>
</evidence>
<proteinExistence type="predicted"/>
<keyword evidence="1" id="KW-0812">Transmembrane</keyword>
<accession>A0A7Y2ECY5</accession>
<organism evidence="2 3">
    <name type="scientific">Eiseniibacteriota bacterium</name>
    <dbReference type="NCBI Taxonomy" id="2212470"/>
    <lineage>
        <taxon>Bacteria</taxon>
        <taxon>Candidatus Eiseniibacteriota</taxon>
    </lineage>
</organism>
<feature type="transmembrane region" description="Helical" evidence="1">
    <location>
        <begin position="28"/>
        <end position="48"/>
    </location>
</feature>
<dbReference type="Proteomes" id="UP000547674">
    <property type="component" value="Unassembled WGS sequence"/>
</dbReference>
<comment type="caution">
    <text evidence="2">The sequence shown here is derived from an EMBL/GenBank/DDBJ whole genome shotgun (WGS) entry which is preliminary data.</text>
</comment>
<sequence length="399" mass="42931">MSKIGSLIGLSIQFGINNQKGGIMRRTMILMGGIVLALGLGAISPTLLHASDARTDALGIQREYLEDYILFRSFPTVIARYENLVTASLGDRNARDRSVGVIGSGRNSDYGTFAIYLNDLGNDAGQDAQLDLTWAKQFSGAALGLGLNWTSSSMQTGEIVVTPIGGHTAALEANQLAFIGGIKLDMGSDDQFEAAIEVASLSWEDDIRRSENDNGASYRVSARMMNQVSPKTTLVPLAQYSHVDLTAQGDADETNFNTLNLGVAAHHEVNSGDLLVMGIAANYFTTKRLSDGSDTSNEFSRWDLPALFVALEFSVYDWLTGRVGATKTIDVSTSDPAGGTDDETDTTNSRFFFGLGMGIHFDHFDVDATVNPDAIFTGGYLFSGESSRPLARVTGTYFF</sequence>
<dbReference type="AlphaFoldDB" id="A0A7Y2ECY5"/>
<reference evidence="2 3" key="1">
    <citation type="submission" date="2020-03" db="EMBL/GenBank/DDBJ databases">
        <title>Metabolic flexibility allows generalist bacteria to become dominant in a frequently disturbed ecosystem.</title>
        <authorList>
            <person name="Chen Y.-J."/>
            <person name="Leung P.M."/>
            <person name="Bay S.K."/>
            <person name="Hugenholtz P."/>
            <person name="Kessler A.J."/>
            <person name="Shelley G."/>
            <person name="Waite D.W."/>
            <person name="Cook P.L."/>
            <person name="Greening C."/>
        </authorList>
    </citation>
    <scope>NUCLEOTIDE SEQUENCE [LARGE SCALE GENOMIC DNA]</scope>
    <source>
        <strain evidence="2">SS_bin_28</strain>
    </source>
</reference>
<protein>
    <recommendedName>
        <fullName evidence="4">PorV/PorQ family protein</fullName>
    </recommendedName>
</protein>
<name>A0A7Y2ECY5_UNCEI</name>
<dbReference type="EMBL" id="JABDJR010000497">
    <property type="protein sequence ID" value="NNF07554.1"/>
    <property type="molecule type" value="Genomic_DNA"/>
</dbReference>
<keyword evidence="1" id="KW-1133">Transmembrane helix</keyword>
<keyword evidence="1" id="KW-0472">Membrane</keyword>
<evidence type="ECO:0000313" key="3">
    <source>
        <dbReference type="Proteomes" id="UP000547674"/>
    </source>
</evidence>
<evidence type="ECO:0000313" key="2">
    <source>
        <dbReference type="EMBL" id="NNF07554.1"/>
    </source>
</evidence>
<gene>
    <name evidence="2" type="ORF">HKN21_12400</name>
</gene>